<organism evidence="1 2">
    <name type="scientific">Patella caerulea</name>
    <name type="common">Rayed Mediterranean limpet</name>
    <dbReference type="NCBI Taxonomy" id="87958"/>
    <lineage>
        <taxon>Eukaryota</taxon>
        <taxon>Metazoa</taxon>
        <taxon>Spiralia</taxon>
        <taxon>Lophotrochozoa</taxon>
        <taxon>Mollusca</taxon>
        <taxon>Gastropoda</taxon>
        <taxon>Patellogastropoda</taxon>
        <taxon>Patelloidea</taxon>
        <taxon>Patellidae</taxon>
        <taxon>Patella</taxon>
    </lineage>
</organism>
<accession>A0AAN8K332</accession>
<evidence type="ECO:0000313" key="1">
    <source>
        <dbReference type="EMBL" id="KAK6191903.1"/>
    </source>
</evidence>
<protein>
    <submittedName>
        <fullName evidence="1">Uncharacterized protein</fullName>
    </submittedName>
</protein>
<keyword evidence="2" id="KW-1185">Reference proteome</keyword>
<dbReference type="Proteomes" id="UP001347796">
    <property type="component" value="Unassembled WGS sequence"/>
</dbReference>
<dbReference type="EMBL" id="JAZGQO010000002">
    <property type="protein sequence ID" value="KAK6191903.1"/>
    <property type="molecule type" value="Genomic_DNA"/>
</dbReference>
<evidence type="ECO:0000313" key="2">
    <source>
        <dbReference type="Proteomes" id="UP001347796"/>
    </source>
</evidence>
<name>A0AAN8K332_PATCE</name>
<comment type="caution">
    <text evidence="1">The sequence shown here is derived from an EMBL/GenBank/DDBJ whole genome shotgun (WGS) entry which is preliminary data.</text>
</comment>
<reference evidence="1 2" key="1">
    <citation type="submission" date="2024-01" db="EMBL/GenBank/DDBJ databases">
        <title>The genome of the rayed Mediterranean limpet Patella caerulea (Linnaeus, 1758).</title>
        <authorList>
            <person name="Anh-Thu Weber A."/>
            <person name="Halstead-Nussloch G."/>
        </authorList>
    </citation>
    <scope>NUCLEOTIDE SEQUENCE [LARGE SCALE GENOMIC DNA]</scope>
    <source>
        <strain evidence="1">AATW-2023a</strain>
        <tissue evidence="1">Whole specimen</tissue>
    </source>
</reference>
<sequence>MNIYLLKCSGIFFFLLQFRKRSGLLQKRKSVDETQFDAEKLFRFLLYNLRQEERKRLQNSSPLNMLGLRSNRILSQEQSR</sequence>
<proteinExistence type="predicted"/>
<gene>
    <name evidence="1" type="ORF">SNE40_003479</name>
</gene>
<dbReference type="AlphaFoldDB" id="A0AAN8K332"/>